<accession>A0ABU7XYZ9</accession>
<dbReference type="InterPro" id="IPR026444">
    <property type="entry name" value="Secre_tail"/>
</dbReference>
<sequence length="257" mass="28097">MKKLLLFIGIISTSVFSQDCVDPIVLNLECIPIRTVTGSYNSIANTLSGGINTSANIGEYTDDAGNQWDALVIDYGAPIDLSVNNQLKIKIYSPTRAIEVLSKLEDTTNANSASRGSAASQIGIWQEFIYDYSSEAANSNSLQKVVLFFDPYVGAGNNIYYFDDIEWTSPGALSTEDVSTSIQLFAFPNPVKGVLTIRSNFGIQKINVIDIFGKTILNTEVFNATTYKLDVGPLKTGIYFVNVNANNAFKNIKIIKK</sequence>
<keyword evidence="4" id="KW-1185">Reference proteome</keyword>
<evidence type="ECO:0000313" key="3">
    <source>
        <dbReference type="EMBL" id="MEF3835035.1"/>
    </source>
</evidence>
<dbReference type="Proteomes" id="UP001337305">
    <property type="component" value="Unassembled WGS sequence"/>
</dbReference>
<comment type="caution">
    <text evidence="3">The sequence shown here is derived from an EMBL/GenBank/DDBJ whole genome shotgun (WGS) entry which is preliminary data.</text>
</comment>
<keyword evidence="1" id="KW-0732">Signal</keyword>
<feature type="domain" description="Secretion system C-terminal sorting" evidence="2">
    <location>
        <begin position="187"/>
        <end position="253"/>
    </location>
</feature>
<evidence type="ECO:0000256" key="1">
    <source>
        <dbReference type="ARBA" id="ARBA00022729"/>
    </source>
</evidence>
<name>A0ABU7XYZ9_9FLAO</name>
<dbReference type="RefSeq" id="WP_303307338.1">
    <property type="nucleotide sequence ID" value="NZ_JAODOP010000004.1"/>
</dbReference>
<dbReference type="EMBL" id="JAODOP010000004">
    <property type="protein sequence ID" value="MEF3835035.1"/>
    <property type="molecule type" value="Genomic_DNA"/>
</dbReference>
<gene>
    <name evidence="3" type="ORF">N1F79_18020</name>
</gene>
<reference evidence="3 4" key="1">
    <citation type="submission" date="2022-09" db="EMBL/GenBank/DDBJ databases">
        <title>Genome sequencing of Flavivirga sp. MEBiC05379.</title>
        <authorList>
            <person name="Oh H.-M."/>
            <person name="Kwon K.K."/>
            <person name="Park M.J."/>
            <person name="Yang S.-H."/>
        </authorList>
    </citation>
    <scope>NUCLEOTIDE SEQUENCE [LARGE SCALE GENOMIC DNA]</scope>
    <source>
        <strain evidence="3 4">MEBiC05379</strain>
    </source>
</reference>
<dbReference type="NCBIfam" id="TIGR04183">
    <property type="entry name" value="Por_Secre_tail"/>
    <property type="match status" value="1"/>
</dbReference>
<dbReference type="Pfam" id="PF18962">
    <property type="entry name" value="Por_Secre_tail"/>
    <property type="match status" value="1"/>
</dbReference>
<evidence type="ECO:0000313" key="4">
    <source>
        <dbReference type="Proteomes" id="UP001337305"/>
    </source>
</evidence>
<proteinExistence type="predicted"/>
<evidence type="ECO:0000259" key="2">
    <source>
        <dbReference type="Pfam" id="PF18962"/>
    </source>
</evidence>
<protein>
    <submittedName>
        <fullName evidence="3">T9SS type A sorting domain-containing protein</fullName>
    </submittedName>
</protein>
<organism evidence="3 4">
    <name type="scientific">Flavivirga spongiicola</name>
    <dbReference type="NCBI Taxonomy" id="421621"/>
    <lineage>
        <taxon>Bacteria</taxon>
        <taxon>Pseudomonadati</taxon>
        <taxon>Bacteroidota</taxon>
        <taxon>Flavobacteriia</taxon>
        <taxon>Flavobacteriales</taxon>
        <taxon>Flavobacteriaceae</taxon>
        <taxon>Flavivirga</taxon>
    </lineage>
</organism>